<feature type="region of interest" description="Disordered" evidence="1">
    <location>
        <begin position="24"/>
        <end position="55"/>
    </location>
</feature>
<dbReference type="Proteomes" id="UP000299102">
    <property type="component" value="Unassembled WGS sequence"/>
</dbReference>
<dbReference type="EMBL" id="BGZK01000450">
    <property type="protein sequence ID" value="GBP44297.1"/>
    <property type="molecule type" value="Genomic_DNA"/>
</dbReference>
<organism evidence="2 3">
    <name type="scientific">Eumeta variegata</name>
    <name type="common">Bagworm moth</name>
    <name type="synonym">Eumeta japonica</name>
    <dbReference type="NCBI Taxonomy" id="151549"/>
    <lineage>
        <taxon>Eukaryota</taxon>
        <taxon>Metazoa</taxon>
        <taxon>Ecdysozoa</taxon>
        <taxon>Arthropoda</taxon>
        <taxon>Hexapoda</taxon>
        <taxon>Insecta</taxon>
        <taxon>Pterygota</taxon>
        <taxon>Neoptera</taxon>
        <taxon>Endopterygota</taxon>
        <taxon>Lepidoptera</taxon>
        <taxon>Glossata</taxon>
        <taxon>Ditrysia</taxon>
        <taxon>Tineoidea</taxon>
        <taxon>Psychidae</taxon>
        <taxon>Oiketicinae</taxon>
        <taxon>Eumeta</taxon>
    </lineage>
</organism>
<accession>A0A4C1W2D8</accession>
<sequence length="264" mass="29074">MTDVITSSGNLQIFIRRRCKGRARGEVSPGAGARRPAGVGAPAAGQSRFDAKTGTSETSRKNMIILLRVYWHKVTRARRTASADWWITPGTVGMSRRNFVPTWCPTTPLVFFWATLQVGGDHLCAMTETIVAYRLAGIEEVIPTCFERTAQKCIFSMRRKMRAPLKHSIKLIQSEISPSDEPGLQRRAKSASRSGNGQAEALLEPITAEEGKFCSGDPRTDVPARHSAPAGWPDCRPPKVAVHHKSQVVQNHMAWQCTGGVELR</sequence>
<evidence type="ECO:0000313" key="3">
    <source>
        <dbReference type="Proteomes" id="UP000299102"/>
    </source>
</evidence>
<dbReference type="AlphaFoldDB" id="A0A4C1W2D8"/>
<feature type="compositionally biased region" description="Low complexity" evidence="1">
    <location>
        <begin position="29"/>
        <end position="45"/>
    </location>
</feature>
<evidence type="ECO:0000313" key="2">
    <source>
        <dbReference type="EMBL" id="GBP44297.1"/>
    </source>
</evidence>
<gene>
    <name evidence="2" type="ORF">EVAR_27254_1</name>
</gene>
<name>A0A4C1W2D8_EUMVA</name>
<keyword evidence="3" id="KW-1185">Reference proteome</keyword>
<feature type="region of interest" description="Disordered" evidence="1">
    <location>
        <begin position="176"/>
        <end position="199"/>
    </location>
</feature>
<protein>
    <submittedName>
        <fullName evidence="2">Uncharacterized protein</fullName>
    </submittedName>
</protein>
<reference evidence="2 3" key="1">
    <citation type="journal article" date="2019" name="Commun. Biol.">
        <title>The bagworm genome reveals a unique fibroin gene that provides high tensile strength.</title>
        <authorList>
            <person name="Kono N."/>
            <person name="Nakamura H."/>
            <person name="Ohtoshi R."/>
            <person name="Tomita M."/>
            <person name="Numata K."/>
            <person name="Arakawa K."/>
        </authorList>
    </citation>
    <scope>NUCLEOTIDE SEQUENCE [LARGE SCALE GENOMIC DNA]</scope>
</reference>
<comment type="caution">
    <text evidence="2">The sequence shown here is derived from an EMBL/GenBank/DDBJ whole genome shotgun (WGS) entry which is preliminary data.</text>
</comment>
<proteinExistence type="predicted"/>
<evidence type="ECO:0000256" key="1">
    <source>
        <dbReference type="SAM" id="MobiDB-lite"/>
    </source>
</evidence>